<dbReference type="SUPFAM" id="SSF56176">
    <property type="entry name" value="FAD-binding/transporter-associated domain-like"/>
    <property type="match status" value="1"/>
</dbReference>
<evidence type="ECO:0000256" key="1">
    <source>
        <dbReference type="ARBA" id="ARBA00001974"/>
    </source>
</evidence>
<dbReference type="InterPro" id="IPR016169">
    <property type="entry name" value="FAD-bd_PCMH_sub2"/>
</dbReference>
<dbReference type="InterPro" id="IPR016166">
    <property type="entry name" value="FAD-bd_PCMH"/>
</dbReference>
<feature type="chain" id="PRO_5047168799" description="FAD-binding PCMH-type domain-containing protein" evidence="6">
    <location>
        <begin position="19"/>
        <end position="608"/>
    </location>
</feature>
<evidence type="ECO:0000256" key="6">
    <source>
        <dbReference type="SAM" id="SignalP"/>
    </source>
</evidence>
<keyword evidence="3" id="KW-0285">Flavoprotein</keyword>
<dbReference type="Proteomes" id="UP001583177">
    <property type="component" value="Unassembled WGS sequence"/>
</dbReference>
<keyword evidence="6" id="KW-0732">Signal</keyword>
<feature type="domain" description="FAD-binding PCMH-type" evidence="7">
    <location>
        <begin position="115"/>
        <end position="296"/>
    </location>
</feature>
<dbReference type="Pfam" id="PF08031">
    <property type="entry name" value="BBE"/>
    <property type="match status" value="1"/>
</dbReference>
<keyword evidence="4" id="KW-0274">FAD</keyword>
<sequence>MQLLRLLLATPAAAAVLAGQKCRATPADASWPSTSDWASLNASIDGRLLRTVPAASSCYPGNPFGSTLDCQDVSDGWSNGTWHSMQPESVDYPIWANNSCLPDEASGYSADRGCTIGAMAQYIVNATTEEHIATSLKWASERNIRITVKGTGHDLNARSTGAYSLSIWTHQFRSIVRNQAWSVANTSVTDDVFIVGSGQQWGNVLKEAMSQGRVVTTGQDPSVGLGGYIQGGGHGPLASTHGLASNQVLQMTVVTTSGDILTVNDAQNQDLYWALRGGGPGQYGVVTEYVIKHYPAPANVVMGSLVLAPANNLNKSSAVSWEAIAAHLSELPDLMDSGLAGAATVATGETATKFFPTSNFQLPFTGLALNQIFWAFNTTAEEMEALVQSVVAKLQDQYNKDNSSLTISFSASPPTNYSSFFSAISGDNAAGSGALSSSRLLGRKELIETPQDNVVSYLKIALANQNATSGSFATIGLSGGPGVINAPEERWGALLPAWRSAYLHFIASGGSVDTVEAGSPKAALQETAAWCEEVKESMWREWSPDAGAYLNEGNPFTKEFQKTFYGDNYEKLLDVKRKYDPTETLYILSGVGTENWDYDLDTGKLCRV</sequence>
<evidence type="ECO:0000256" key="2">
    <source>
        <dbReference type="ARBA" id="ARBA00005466"/>
    </source>
</evidence>
<reference evidence="8 9" key="1">
    <citation type="journal article" date="2024" name="IMA Fungus">
        <title>IMA Genome - F19 : A genome assembly and annotation guide to empower mycologists, including annotated draft genome sequences of Ceratocystis pirilliformis, Diaporthe australafricana, Fusarium ophioides, Paecilomyces lecythidis, and Sporothrix stenoceras.</title>
        <authorList>
            <person name="Aylward J."/>
            <person name="Wilson A.M."/>
            <person name="Visagie C.M."/>
            <person name="Spraker J."/>
            <person name="Barnes I."/>
            <person name="Buitendag C."/>
            <person name="Ceriani C."/>
            <person name="Del Mar Angel L."/>
            <person name="du Plessis D."/>
            <person name="Fuchs T."/>
            <person name="Gasser K."/>
            <person name="Kramer D."/>
            <person name="Li W."/>
            <person name="Munsamy K."/>
            <person name="Piso A."/>
            <person name="Price J.L."/>
            <person name="Sonnekus B."/>
            <person name="Thomas C."/>
            <person name="van der Nest A."/>
            <person name="van Dijk A."/>
            <person name="van Heerden A."/>
            <person name="van Vuuren N."/>
            <person name="Yilmaz N."/>
            <person name="Duong T.A."/>
            <person name="van der Merwe N.A."/>
            <person name="Wingfield M.J."/>
            <person name="Wingfield B.D."/>
        </authorList>
    </citation>
    <scope>NUCLEOTIDE SEQUENCE [LARGE SCALE GENOMIC DNA]</scope>
    <source>
        <strain evidence="8 9">CMW 18300</strain>
    </source>
</reference>
<dbReference type="Gene3D" id="3.30.465.10">
    <property type="match status" value="1"/>
</dbReference>
<dbReference type="Pfam" id="PF01565">
    <property type="entry name" value="FAD_binding_4"/>
    <property type="match status" value="1"/>
</dbReference>
<comment type="similarity">
    <text evidence="2">Belongs to the oxygen-dependent FAD-linked oxidoreductase family.</text>
</comment>
<dbReference type="PROSITE" id="PS51387">
    <property type="entry name" value="FAD_PCMH"/>
    <property type="match status" value="1"/>
</dbReference>
<feature type="signal peptide" evidence="6">
    <location>
        <begin position="1"/>
        <end position="18"/>
    </location>
</feature>
<dbReference type="PANTHER" id="PTHR42973:SF39">
    <property type="entry name" value="FAD-BINDING PCMH-TYPE DOMAIN-CONTAINING PROTEIN"/>
    <property type="match status" value="1"/>
</dbReference>
<comment type="caution">
    <text evidence="8">The sequence shown here is derived from an EMBL/GenBank/DDBJ whole genome shotgun (WGS) entry which is preliminary data.</text>
</comment>
<protein>
    <recommendedName>
        <fullName evidence="7">FAD-binding PCMH-type domain-containing protein</fullName>
    </recommendedName>
</protein>
<dbReference type="Gene3D" id="3.40.462.20">
    <property type="match status" value="1"/>
</dbReference>
<comment type="cofactor">
    <cofactor evidence="1">
        <name>FAD</name>
        <dbReference type="ChEBI" id="CHEBI:57692"/>
    </cofactor>
</comment>
<name>A0ABR3XNC0_9PEZI</name>
<accession>A0ABR3XNC0</accession>
<dbReference type="InterPro" id="IPR050416">
    <property type="entry name" value="FAD-linked_Oxidoreductase"/>
</dbReference>
<evidence type="ECO:0000259" key="7">
    <source>
        <dbReference type="PROSITE" id="PS51387"/>
    </source>
</evidence>
<evidence type="ECO:0000256" key="4">
    <source>
        <dbReference type="ARBA" id="ARBA00022827"/>
    </source>
</evidence>
<dbReference type="EMBL" id="JAWRVE010000014">
    <property type="protein sequence ID" value="KAL1877476.1"/>
    <property type="molecule type" value="Genomic_DNA"/>
</dbReference>
<gene>
    <name evidence="8" type="ORF">Daus18300_002463</name>
</gene>
<evidence type="ECO:0000313" key="8">
    <source>
        <dbReference type="EMBL" id="KAL1877476.1"/>
    </source>
</evidence>
<dbReference type="InterPro" id="IPR036318">
    <property type="entry name" value="FAD-bd_PCMH-like_sf"/>
</dbReference>
<keyword evidence="9" id="KW-1185">Reference proteome</keyword>
<evidence type="ECO:0000256" key="3">
    <source>
        <dbReference type="ARBA" id="ARBA00022630"/>
    </source>
</evidence>
<organism evidence="8 9">
    <name type="scientific">Diaporthe australafricana</name>
    <dbReference type="NCBI Taxonomy" id="127596"/>
    <lineage>
        <taxon>Eukaryota</taxon>
        <taxon>Fungi</taxon>
        <taxon>Dikarya</taxon>
        <taxon>Ascomycota</taxon>
        <taxon>Pezizomycotina</taxon>
        <taxon>Sordariomycetes</taxon>
        <taxon>Sordariomycetidae</taxon>
        <taxon>Diaporthales</taxon>
        <taxon>Diaporthaceae</taxon>
        <taxon>Diaporthe</taxon>
    </lineage>
</organism>
<proteinExistence type="inferred from homology"/>
<dbReference type="InterPro" id="IPR006094">
    <property type="entry name" value="Oxid_FAD_bind_N"/>
</dbReference>
<dbReference type="InterPro" id="IPR012951">
    <property type="entry name" value="BBE"/>
</dbReference>
<evidence type="ECO:0000256" key="5">
    <source>
        <dbReference type="ARBA" id="ARBA00023002"/>
    </source>
</evidence>
<evidence type="ECO:0000313" key="9">
    <source>
        <dbReference type="Proteomes" id="UP001583177"/>
    </source>
</evidence>
<dbReference type="PANTHER" id="PTHR42973">
    <property type="entry name" value="BINDING OXIDOREDUCTASE, PUTATIVE (AFU_ORTHOLOGUE AFUA_1G17690)-RELATED"/>
    <property type="match status" value="1"/>
</dbReference>
<keyword evidence="5" id="KW-0560">Oxidoreductase</keyword>